<dbReference type="PANTHER" id="PTHR41771:SF1">
    <property type="entry name" value="MEMBRANE PROTEIN"/>
    <property type="match status" value="1"/>
</dbReference>
<dbReference type="EMBL" id="WKKI01000009">
    <property type="protein sequence ID" value="MRX71928.1"/>
    <property type="molecule type" value="Genomic_DNA"/>
</dbReference>
<keyword evidence="1" id="KW-1133">Transmembrane helix</keyword>
<name>A0A7X2IY34_9BACI</name>
<feature type="transmembrane region" description="Helical" evidence="1">
    <location>
        <begin position="253"/>
        <end position="273"/>
    </location>
</feature>
<evidence type="ECO:0000256" key="1">
    <source>
        <dbReference type="SAM" id="Phobius"/>
    </source>
</evidence>
<keyword evidence="3" id="KW-1185">Reference proteome</keyword>
<feature type="transmembrane region" description="Helical" evidence="1">
    <location>
        <begin position="209"/>
        <end position="232"/>
    </location>
</feature>
<evidence type="ECO:0000313" key="2">
    <source>
        <dbReference type="EMBL" id="MRX71928.1"/>
    </source>
</evidence>
<feature type="transmembrane region" description="Helical" evidence="1">
    <location>
        <begin position="182"/>
        <end position="203"/>
    </location>
</feature>
<gene>
    <name evidence="2" type="ORF">GJU40_07045</name>
</gene>
<evidence type="ECO:0000313" key="3">
    <source>
        <dbReference type="Proteomes" id="UP000448867"/>
    </source>
</evidence>
<feature type="transmembrane region" description="Helical" evidence="1">
    <location>
        <begin position="20"/>
        <end position="40"/>
    </location>
</feature>
<dbReference type="AlphaFoldDB" id="A0A7X2IY34"/>
<feature type="transmembrane region" description="Helical" evidence="1">
    <location>
        <begin position="133"/>
        <end position="149"/>
    </location>
</feature>
<feature type="transmembrane region" description="Helical" evidence="1">
    <location>
        <begin position="155"/>
        <end position="175"/>
    </location>
</feature>
<keyword evidence="1" id="KW-0812">Transmembrane</keyword>
<dbReference type="Pfam" id="PF07907">
    <property type="entry name" value="YibE_F"/>
    <property type="match status" value="1"/>
</dbReference>
<dbReference type="Proteomes" id="UP000448867">
    <property type="component" value="Unassembled WGS sequence"/>
</dbReference>
<feature type="transmembrane region" description="Helical" evidence="1">
    <location>
        <begin position="310"/>
        <end position="327"/>
    </location>
</feature>
<dbReference type="InterPro" id="IPR012507">
    <property type="entry name" value="YibE_F"/>
</dbReference>
<dbReference type="OrthoDB" id="5753718at2"/>
<feature type="transmembrane region" description="Helical" evidence="1">
    <location>
        <begin position="348"/>
        <end position="370"/>
    </location>
</feature>
<proteinExistence type="predicted"/>
<sequence>MFYLKRFFSGYTAGEKLLSLFILLLFFSSLYFVHNNFFLYKQTIAEVKESHITETTEIVDTYQNEDKLFLQQLQVSIKNGSEKGEIITLENSYSASQVYDSEYKPGQHLFISTEINENGQINGTILDVKRDQYLVLAGWVFVIILLLVGRKQGFFSILSLLINAWLLSYALDLYLKNANWSLLLICSISVILFTVSSLLIVNGANEKTYAAIAATLLGTFLSLLITVLVFWVTAERGLRYEELQFITRPYREVFLAGLFLGSLGAVMDVAITLSSSLFSMYEKNHHISVKTLKKSGLEIGRDIMGTMTNILFFAYISGSIPILILYFKNASPLGYTLSLNLSLEMARALAGGIGIVLTIPIGLYTAIFFINRKRLKT</sequence>
<reference evidence="2 3" key="1">
    <citation type="submission" date="2019-11" db="EMBL/GenBank/DDBJ databases">
        <title>Bacillus lacus genome.</title>
        <authorList>
            <person name="Allen C.J."/>
            <person name="Newman J.D."/>
        </authorList>
    </citation>
    <scope>NUCLEOTIDE SEQUENCE [LARGE SCALE GENOMIC DNA]</scope>
    <source>
        <strain evidence="2 3">KCTC 33946</strain>
    </source>
</reference>
<comment type="caution">
    <text evidence="2">The sequence shown here is derived from an EMBL/GenBank/DDBJ whole genome shotgun (WGS) entry which is preliminary data.</text>
</comment>
<accession>A0A7X2IY34</accession>
<organism evidence="2 3">
    <name type="scientific">Metabacillus lacus</name>
    <dbReference type="NCBI Taxonomy" id="1983721"/>
    <lineage>
        <taxon>Bacteria</taxon>
        <taxon>Bacillati</taxon>
        <taxon>Bacillota</taxon>
        <taxon>Bacilli</taxon>
        <taxon>Bacillales</taxon>
        <taxon>Bacillaceae</taxon>
        <taxon>Metabacillus</taxon>
    </lineage>
</organism>
<dbReference type="PANTHER" id="PTHR41771">
    <property type="entry name" value="MEMBRANE PROTEIN-RELATED"/>
    <property type="match status" value="1"/>
</dbReference>
<protein>
    <submittedName>
        <fullName evidence="2">YibE/F family protein</fullName>
    </submittedName>
</protein>
<dbReference type="RefSeq" id="WP_154307070.1">
    <property type="nucleotide sequence ID" value="NZ_WKKI01000009.1"/>
</dbReference>
<keyword evidence="1" id="KW-0472">Membrane</keyword>